<dbReference type="Proteomes" id="UP000004358">
    <property type="component" value="Unassembled WGS sequence"/>
</dbReference>
<dbReference type="EMBL" id="AANZ01000003">
    <property type="protein sequence ID" value="EAQ81881.1"/>
    <property type="molecule type" value="Genomic_DNA"/>
</dbReference>
<organism evidence="1 2">
    <name type="scientific">Blastopirellula marina DSM 3645</name>
    <dbReference type="NCBI Taxonomy" id="314230"/>
    <lineage>
        <taxon>Bacteria</taxon>
        <taxon>Pseudomonadati</taxon>
        <taxon>Planctomycetota</taxon>
        <taxon>Planctomycetia</taxon>
        <taxon>Pirellulales</taxon>
        <taxon>Pirellulaceae</taxon>
        <taxon>Blastopirellula</taxon>
    </lineage>
</organism>
<reference evidence="1 2" key="1">
    <citation type="submission" date="2006-02" db="EMBL/GenBank/DDBJ databases">
        <authorList>
            <person name="Amann R."/>
            <person name="Ferriera S."/>
            <person name="Johnson J."/>
            <person name="Kravitz S."/>
            <person name="Halpern A."/>
            <person name="Remington K."/>
            <person name="Beeson K."/>
            <person name="Tran B."/>
            <person name="Rogers Y.-H."/>
            <person name="Friedman R."/>
            <person name="Venter J.C."/>
        </authorList>
    </citation>
    <scope>NUCLEOTIDE SEQUENCE [LARGE SCALE GENOMIC DNA]</scope>
    <source>
        <strain evidence="1 2">DSM 3645</strain>
    </source>
</reference>
<evidence type="ECO:0000313" key="1">
    <source>
        <dbReference type="EMBL" id="EAQ81881.1"/>
    </source>
</evidence>
<sequence>MGQLPTFVLFLALLRIVLGYFPRDILKMSPFQNAAFLGWMTATIEVR</sequence>
<proteinExistence type="predicted"/>
<dbReference type="AlphaFoldDB" id="A3ZNI6"/>
<dbReference type="HOGENOM" id="CLU_3165196_0_0_0"/>
<name>A3ZNI6_9BACT</name>
<evidence type="ECO:0000313" key="2">
    <source>
        <dbReference type="Proteomes" id="UP000004358"/>
    </source>
</evidence>
<accession>A3ZNI6</accession>
<gene>
    <name evidence="1" type="ORF">DSM3645_17055</name>
</gene>
<protein>
    <submittedName>
        <fullName evidence="1">Uncharacterized protein</fullName>
    </submittedName>
</protein>
<dbReference type="STRING" id="314230.DSM3645_17055"/>
<comment type="caution">
    <text evidence="1">The sequence shown here is derived from an EMBL/GenBank/DDBJ whole genome shotgun (WGS) entry which is preliminary data.</text>
</comment>